<organism evidence="1 2">
    <name type="scientific">Neodiprion lecontei</name>
    <name type="common">Redheaded pine sawfly</name>
    <dbReference type="NCBI Taxonomy" id="441921"/>
    <lineage>
        <taxon>Eukaryota</taxon>
        <taxon>Metazoa</taxon>
        <taxon>Ecdysozoa</taxon>
        <taxon>Arthropoda</taxon>
        <taxon>Hexapoda</taxon>
        <taxon>Insecta</taxon>
        <taxon>Pterygota</taxon>
        <taxon>Neoptera</taxon>
        <taxon>Endopterygota</taxon>
        <taxon>Hymenoptera</taxon>
        <taxon>Tenthredinoidea</taxon>
        <taxon>Diprionidae</taxon>
        <taxon>Diprioninae</taxon>
        <taxon>Neodiprion</taxon>
    </lineage>
</organism>
<protein>
    <submittedName>
        <fullName evidence="2">Lymphocyte expansion molecule-like</fullName>
    </submittedName>
</protein>
<dbReference type="RefSeq" id="XP_046593911.1">
    <property type="nucleotide sequence ID" value="XM_046737955.1"/>
</dbReference>
<dbReference type="GeneID" id="124294093"/>
<accession>A0ABM3G0W4</accession>
<dbReference type="PANTHER" id="PTHR34914:SF1">
    <property type="entry name" value="LYMPHOCYTE EXPANSION MOLECULE"/>
    <property type="match status" value="1"/>
</dbReference>
<evidence type="ECO:0000313" key="2">
    <source>
        <dbReference type="RefSeq" id="XP_046593911.1"/>
    </source>
</evidence>
<proteinExistence type="predicted"/>
<dbReference type="Proteomes" id="UP000829291">
    <property type="component" value="Chromosome 4"/>
</dbReference>
<name>A0ABM3G0W4_NEOLC</name>
<gene>
    <name evidence="2" type="primary">LOC124294093</name>
</gene>
<dbReference type="InterPro" id="IPR033557">
    <property type="entry name" value="CIMAP2"/>
</dbReference>
<keyword evidence="1" id="KW-1185">Reference proteome</keyword>
<sequence length="388" mass="44088">MPCNRGETSSFKLCRCSCRWRCKCLILRKPKPPPPFGSSVPIGAKIGMHPRLGVKLNDGPPPGTYDPPPLVSKCPVTSWKREEEMKEFAETMGGKLPEKYALQRDLMKRGRGPGVHDIRQWPEVVLEGSCNIRRENTGFGRIPRFKNSRAKETPGPGYTGKEHNPYYHVEKNRFKSFSCLSSFEYDGCLPRFKKSVRSWSIPCNRYNVRHPDSIDSKLKKVTSKRGPYDLFTGPRDASTIFGYLARPKPTDTKNWPTKFPSDFEKAVEGSNRFKGAWTSCPRFTKKPTVRSMLEDISLCYKEPEAPGPGWYTPVHPAELRPERKGVVHPFNDSVKIARPLRPFEISPGPGSYEVISGRKRIPGNGWTFVFSSKLQRSIAPKQDQYNSF</sequence>
<dbReference type="PANTHER" id="PTHR34914">
    <property type="entry name" value="LYMPHOCYTE EXPANSION MOLECULE"/>
    <property type="match status" value="1"/>
</dbReference>
<evidence type="ECO:0000313" key="1">
    <source>
        <dbReference type="Proteomes" id="UP000829291"/>
    </source>
</evidence>
<reference evidence="2" key="1">
    <citation type="submission" date="2025-08" db="UniProtKB">
        <authorList>
            <consortium name="RefSeq"/>
        </authorList>
    </citation>
    <scope>IDENTIFICATION</scope>
    <source>
        <tissue evidence="2">Thorax and Abdomen</tissue>
    </source>
</reference>